<evidence type="ECO:0000313" key="14">
    <source>
        <dbReference type="EMBL" id="TXT15549.1"/>
    </source>
</evidence>
<keyword evidence="6 10" id="KW-0576">Peroxisome</keyword>
<comment type="similarity">
    <text evidence="1 10">Belongs to the peroxin-14 family.</text>
</comment>
<accession>A0A7D8V4M5</accession>
<dbReference type="Gene3D" id="1.10.10.10">
    <property type="entry name" value="Winged helix-like DNA-binding domain superfamily/Winged helix DNA-binding domain"/>
    <property type="match status" value="1"/>
</dbReference>
<evidence type="ECO:0000256" key="10">
    <source>
        <dbReference type="RuleBase" id="RU367032"/>
    </source>
</evidence>
<dbReference type="EMBL" id="QKWK01000001">
    <property type="protein sequence ID" value="TXT15549.1"/>
    <property type="molecule type" value="Genomic_DNA"/>
</dbReference>
<gene>
    <name evidence="14" type="ORF">VHUM_00052</name>
</gene>
<dbReference type="GO" id="GO:0005778">
    <property type="term" value="C:peroxisomal membrane"/>
    <property type="evidence" value="ECO:0007669"/>
    <property type="project" value="UniProtKB-SubCell"/>
</dbReference>
<organism evidence="14 15">
    <name type="scientific">Vanrija humicola</name>
    <name type="common">Yeast</name>
    <name type="synonym">Cryptococcus humicola</name>
    <dbReference type="NCBI Taxonomy" id="5417"/>
    <lineage>
        <taxon>Eukaryota</taxon>
        <taxon>Fungi</taxon>
        <taxon>Dikarya</taxon>
        <taxon>Basidiomycota</taxon>
        <taxon>Agaricomycotina</taxon>
        <taxon>Tremellomycetes</taxon>
        <taxon>Trichosporonales</taxon>
        <taxon>Trichosporonaceae</taxon>
        <taxon>Vanrija</taxon>
    </lineage>
</organism>
<evidence type="ECO:0000256" key="1">
    <source>
        <dbReference type="ARBA" id="ARBA00005443"/>
    </source>
</evidence>
<evidence type="ECO:0000256" key="4">
    <source>
        <dbReference type="ARBA" id="ARBA00023010"/>
    </source>
</evidence>
<dbReference type="GO" id="GO:1990429">
    <property type="term" value="C:peroxisomal importomer complex"/>
    <property type="evidence" value="ECO:0007669"/>
    <property type="project" value="TreeGrafter"/>
</dbReference>
<reference evidence="14 15" key="1">
    <citation type="journal article" date="2019" name="PLoS Genet.">
        <title>Convergent evolution of linked mating-type loci in basidiomycete fungi.</title>
        <authorList>
            <person name="Sun S."/>
            <person name="Coelho M.A."/>
            <person name="Heitman J."/>
            <person name="Nowrousian M."/>
        </authorList>
    </citation>
    <scope>NUCLEOTIDE SEQUENCE [LARGE SCALE GENOMIC DNA]</scope>
    <source>
        <strain evidence="14 15">CBS 4282</strain>
    </source>
</reference>
<feature type="coiled-coil region" evidence="11">
    <location>
        <begin position="136"/>
        <end position="191"/>
    </location>
</feature>
<evidence type="ECO:0000256" key="2">
    <source>
        <dbReference type="ARBA" id="ARBA00022448"/>
    </source>
</evidence>
<keyword evidence="2 10" id="KW-0813">Transport</keyword>
<dbReference type="PANTHER" id="PTHR23058">
    <property type="entry name" value="PEROXISOMAL MEMBRANE PROTEIN PEX14"/>
    <property type="match status" value="1"/>
</dbReference>
<evidence type="ECO:0000259" key="13">
    <source>
        <dbReference type="Pfam" id="PF04695"/>
    </source>
</evidence>
<keyword evidence="5 10" id="KW-0472">Membrane</keyword>
<sequence length="316" mass="33081">MAESRQELVRNAVLFLNDPKVQSSSLTQRIEFLQGKGLSEPEIQQALHEAANPSSSGASLSSPVAAPPAYARSTPAPAQYAQQQSYPPEPPKRDWRDVFIMAVVSGGVVYGLAALARKYLTPHLQPPSSTAFQETSQALTEQYDAAAAALADLKAETEALAKSTEGERARLSAALDEVEEAARAVRDAETRWRDDMREVRGEVESVRELVPRMIEKHSAAQSAALTELQSELRSLKTLLVARQGAAEGTASGTASPTPSATQTAANALLAPRGKASIPAWQLAPSASASTTGASAAGSSATSAGTSTTSSPRAETA</sequence>
<dbReference type="AlphaFoldDB" id="A0A7D8V4M5"/>
<keyword evidence="3 10" id="KW-0653">Protein transport</keyword>
<evidence type="ECO:0000256" key="12">
    <source>
        <dbReference type="SAM" id="MobiDB-lite"/>
    </source>
</evidence>
<evidence type="ECO:0000256" key="8">
    <source>
        <dbReference type="ARBA" id="ARBA00029691"/>
    </source>
</evidence>
<dbReference type="Proteomes" id="UP000473826">
    <property type="component" value="Unassembled WGS sequence"/>
</dbReference>
<evidence type="ECO:0000313" key="15">
    <source>
        <dbReference type="Proteomes" id="UP000473826"/>
    </source>
</evidence>
<dbReference type="InterPro" id="IPR036388">
    <property type="entry name" value="WH-like_DNA-bd_sf"/>
</dbReference>
<dbReference type="InterPro" id="IPR025655">
    <property type="entry name" value="PEX14"/>
</dbReference>
<dbReference type="PANTHER" id="PTHR23058:SF0">
    <property type="entry name" value="PEROXISOMAL MEMBRANE PROTEIN PEX14"/>
    <property type="match status" value="1"/>
</dbReference>
<keyword evidence="11" id="KW-0175">Coiled coil</keyword>
<dbReference type="GO" id="GO:0005102">
    <property type="term" value="F:signaling receptor binding"/>
    <property type="evidence" value="ECO:0007669"/>
    <property type="project" value="TreeGrafter"/>
</dbReference>
<evidence type="ECO:0000256" key="11">
    <source>
        <dbReference type="SAM" id="Coils"/>
    </source>
</evidence>
<comment type="function">
    <text evidence="10">Component of the PEX13-PEX14 docking complex, a translocon channel that specifically mediates the import of peroxisomal cargo proteins bound to PEX5 receptor. The PEX13-PEX14 docking complex forms a large import pore which can be opened to a diameter of about 9 nm. Mechanistically, PEX5 receptor along with cargo proteins associates with the PEX14 subunit of the PEX13-PEX14 docking complex in the cytosol, leading to the insertion of the receptor into the organelle membrane with the concomitant translocation of the cargo into the peroxisome matrix.</text>
</comment>
<evidence type="ECO:0000256" key="7">
    <source>
        <dbReference type="ARBA" id="ARBA00029502"/>
    </source>
</evidence>
<dbReference type="Pfam" id="PF04695">
    <property type="entry name" value="Pex14_N"/>
    <property type="match status" value="1"/>
</dbReference>
<feature type="compositionally biased region" description="Low complexity" evidence="12">
    <location>
        <begin position="285"/>
        <end position="310"/>
    </location>
</feature>
<keyword evidence="15" id="KW-1185">Reference proteome</keyword>
<protein>
    <recommendedName>
        <fullName evidence="7 10">Peroxisomal membrane protein PEX14</fullName>
    </recommendedName>
    <alternativeName>
        <fullName evidence="8 10">Peroxin-14</fullName>
    </alternativeName>
</protein>
<proteinExistence type="inferred from homology"/>
<name>A0A7D8V4M5_VANHU</name>
<evidence type="ECO:0000256" key="9">
    <source>
        <dbReference type="ARBA" id="ARBA00046271"/>
    </source>
</evidence>
<feature type="region of interest" description="Disordered" evidence="12">
    <location>
        <begin position="43"/>
        <end position="91"/>
    </location>
</feature>
<dbReference type="OrthoDB" id="5549158at2759"/>
<keyword evidence="4" id="KW-0811">Translocation</keyword>
<feature type="compositionally biased region" description="Low complexity" evidence="12">
    <location>
        <begin position="50"/>
        <end position="86"/>
    </location>
</feature>
<evidence type="ECO:0000256" key="3">
    <source>
        <dbReference type="ARBA" id="ARBA00022927"/>
    </source>
</evidence>
<dbReference type="InterPro" id="IPR006785">
    <property type="entry name" value="Pex14_N"/>
</dbReference>
<evidence type="ECO:0000256" key="6">
    <source>
        <dbReference type="ARBA" id="ARBA00023140"/>
    </source>
</evidence>
<dbReference type="GO" id="GO:0016560">
    <property type="term" value="P:protein import into peroxisome matrix, docking"/>
    <property type="evidence" value="ECO:0007669"/>
    <property type="project" value="UniProtKB-UniRule"/>
</dbReference>
<feature type="region of interest" description="Disordered" evidence="12">
    <location>
        <begin position="281"/>
        <end position="316"/>
    </location>
</feature>
<comment type="subcellular location">
    <subcellularLocation>
        <location evidence="9 10">Peroxisome membrane</location>
    </subcellularLocation>
</comment>
<evidence type="ECO:0000256" key="5">
    <source>
        <dbReference type="ARBA" id="ARBA00023136"/>
    </source>
</evidence>
<comment type="caution">
    <text evidence="14">The sequence shown here is derived from an EMBL/GenBank/DDBJ whole genome shotgun (WGS) entry which is preliminary data.</text>
</comment>
<feature type="domain" description="Peroxisome membrane anchor protein Pex14p N-terminal" evidence="13">
    <location>
        <begin position="5"/>
        <end position="49"/>
    </location>
</feature>